<feature type="transmembrane region" description="Helical" evidence="3">
    <location>
        <begin position="1020"/>
        <end position="1039"/>
    </location>
</feature>
<dbReference type="InterPro" id="IPR024862">
    <property type="entry name" value="TRPV"/>
</dbReference>
<dbReference type="Proteomes" id="UP000789342">
    <property type="component" value="Unassembled WGS sequence"/>
</dbReference>
<evidence type="ECO:0000256" key="2">
    <source>
        <dbReference type="SAM" id="MobiDB-lite"/>
    </source>
</evidence>
<keyword evidence="5" id="KW-1185">Reference proteome</keyword>
<gene>
    <name evidence="4" type="ORF">AMORRO_LOCUS5331</name>
</gene>
<evidence type="ECO:0000313" key="4">
    <source>
        <dbReference type="EMBL" id="CAG8545549.1"/>
    </source>
</evidence>
<keyword evidence="3" id="KW-0472">Membrane</keyword>
<dbReference type="Gene3D" id="1.10.287.70">
    <property type="match status" value="1"/>
</dbReference>
<keyword evidence="3" id="KW-0812">Transmembrane</keyword>
<dbReference type="EMBL" id="CAJVPV010003189">
    <property type="protein sequence ID" value="CAG8545549.1"/>
    <property type="molecule type" value="Genomic_DNA"/>
</dbReference>
<dbReference type="GO" id="GO:0005886">
    <property type="term" value="C:plasma membrane"/>
    <property type="evidence" value="ECO:0007669"/>
    <property type="project" value="TreeGrafter"/>
</dbReference>
<comment type="caution">
    <text evidence="4">The sequence shown here is derived from an EMBL/GenBank/DDBJ whole genome shotgun (WGS) entry which is preliminary data.</text>
</comment>
<dbReference type="PANTHER" id="PTHR10582:SF2">
    <property type="entry name" value="INACTIVE"/>
    <property type="match status" value="1"/>
</dbReference>
<keyword evidence="3" id="KW-1133">Transmembrane helix</keyword>
<dbReference type="PANTHER" id="PTHR10582">
    <property type="entry name" value="TRANSIENT RECEPTOR POTENTIAL ION CHANNEL PROTEIN"/>
    <property type="match status" value="1"/>
</dbReference>
<dbReference type="GO" id="GO:0005216">
    <property type="term" value="F:monoatomic ion channel activity"/>
    <property type="evidence" value="ECO:0007669"/>
    <property type="project" value="InterPro"/>
</dbReference>
<feature type="transmembrane region" description="Helical" evidence="3">
    <location>
        <begin position="1183"/>
        <end position="1205"/>
    </location>
</feature>
<evidence type="ECO:0000256" key="1">
    <source>
        <dbReference type="ARBA" id="ARBA00022737"/>
    </source>
</evidence>
<name>A0A9N9AYQ2_9GLOM</name>
<sequence>MDENQGKRYSYKPLTQESSRRRLDSDPSDKTVGSPPEFDESEVVVDDQDVISEKSSRIENTFDQNEPWDNYLRNDVSIEVSINSIDDPEKQRVDACTFSPNGKHLAAYFSEQGKILIWKVDKLMEGENVTTFWHSKTATTDLMKRPYWQKRKSFAPAFLLERNMTDVDFALSNDAKFVALSAIKLPQDEHDPEPFELFIPPLGVKDKIFTFVVNTLEEKPVLQNDLIKSKGSIRFTQDDESFVVCNVEYDYLNVSEYKGNFIYIFSTRSWKVKHKLIIDTFSASLRVIPHPWIQTKIVRNSFLQDYFVCVEQWDVASLWSLSTGQLVIRFKCAQKDSFLDADASPTLFSLSHNKKMLATWTSKGILSIFLCEGGLVFSSSVNNATIYDAGSIKESLLWLEGDEHVMTINAKNADNHHLLQIWDIYTCQPISRNDNLKSSFVFEPNGLDFYASYANPVPRIHKITTPLSQKKLLTQGLQIQNIGKHYYAERGFTRIYSYNKKTLYRAEPGAEYEAVLRNDHPIVDIHIEPWLNFTPIKSGFCLDKKKERVVYIGHYTVQIWIFKPGVEPELQYIWCRPVKDKGLKGLKSRIVYATIQLANLGRTQEGRYVLHVQCDVEENDKRSFSRFSIQNTTNYPLFDRIQEQRDRPRGLTAVDKDSEFQIDLILPDENERATFETIAFASEALGYLSFVERKYWIQISSGKIHDHFERLLEKCRSIITHAIYNDSHVFNQIVNFQSPLDILIKADCQYADMVIKEFLGTNKHIPQFYDPGKTKSALSRAIRLGKTDVVHSLLKYYCRRAEENPISWTLTIVPAFSALREIYPDFALGFVKSISYIPSKDEVIRSDRSELYAFSKVEELSREVVETPWQKFKTWWTKSERRIDRKIEGAAELVRAPRKTRPARECVVPLPDFATYRNIPKDIGKSVEKRRFPFFWKIVNYLSYRKRQSPFVINPSELLRSLFVVEVLSSRYELFGEPAMEAVINFKWRKFARTRVFIMLSLHLIYALAFMLGISTDNTIVKKSTMVIVLVGGTLFLLIEIRQMLGQFSEYWLSVYNWLDLAKSIVPMVVAAQFLSDEQPSEKIRGASMLFVYVDLLLHLRVFQVIGIPIFMILAIVRKVGWIIIIMGGMVVSFAHIFFILLDHDKNKNFQDFGSSLVSFYFILIGQYDSVSDERDNNRTITILLMLFSFFTAILLLNVLIAIMADVVKETETSGIRAWLKQKAEVIAEIEMYMMTSAQRRRKDYFPSLIYYYANPDNIKAYKKKLVNDDSEWENTKNDEGDVKESDIPWAKHNLDSSSSSSTRFLPSRIEAKFTEESSDNGT</sequence>
<proteinExistence type="predicted"/>
<organism evidence="4 5">
    <name type="scientific">Acaulospora morrowiae</name>
    <dbReference type="NCBI Taxonomy" id="94023"/>
    <lineage>
        <taxon>Eukaryota</taxon>
        <taxon>Fungi</taxon>
        <taxon>Fungi incertae sedis</taxon>
        <taxon>Mucoromycota</taxon>
        <taxon>Glomeromycotina</taxon>
        <taxon>Glomeromycetes</taxon>
        <taxon>Diversisporales</taxon>
        <taxon>Acaulosporaceae</taxon>
        <taxon>Acaulospora</taxon>
    </lineage>
</organism>
<accession>A0A9N9AYQ2</accession>
<dbReference type="SUPFAM" id="SSF69322">
    <property type="entry name" value="Tricorn protease domain 2"/>
    <property type="match status" value="1"/>
</dbReference>
<protein>
    <submittedName>
        <fullName evidence="4">14516_t:CDS:1</fullName>
    </submittedName>
</protein>
<evidence type="ECO:0000256" key="3">
    <source>
        <dbReference type="SAM" id="Phobius"/>
    </source>
</evidence>
<feature type="transmembrane region" description="Helical" evidence="3">
    <location>
        <begin position="1122"/>
        <end position="1141"/>
    </location>
</feature>
<dbReference type="GO" id="GO:0098703">
    <property type="term" value="P:calcium ion import across plasma membrane"/>
    <property type="evidence" value="ECO:0007669"/>
    <property type="project" value="TreeGrafter"/>
</dbReference>
<feature type="transmembrane region" description="Helical" evidence="3">
    <location>
        <begin position="1096"/>
        <end position="1117"/>
    </location>
</feature>
<keyword evidence="1" id="KW-0677">Repeat</keyword>
<reference evidence="4" key="1">
    <citation type="submission" date="2021-06" db="EMBL/GenBank/DDBJ databases">
        <authorList>
            <person name="Kallberg Y."/>
            <person name="Tangrot J."/>
            <person name="Rosling A."/>
        </authorList>
    </citation>
    <scope>NUCLEOTIDE SEQUENCE</scope>
    <source>
        <strain evidence="4">CL551</strain>
    </source>
</reference>
<evidence type="ECO:0000313" key="5">
    <source>
        <dbReference type="Proteomes" id="UP000789342"/>
    </source>
</evidence>
<feature type="region of interest" description="Disordered" evidence="2">
    <location>
        <begin position="1"/>
        <end position="45"/>
    </location>
</feature>
<feature type="compositionally biased region" description="Basic and acidic residues" evidence="2">
    <location>
        <begin position="18"/>
        <end position="29"/>
    </location>
</feature>
<dbReference type="OrthoDB" id="2433234at2759"/>
<feature type="transmembrane region" description="Helical" evidence="3">
    <location>
        <begin position="996"/>
        <end position="1014"/>
    </location>
</feature>